<accession>A0A450VVD0</accession>
<dbReference type="InterPro" id="IPR052042">
    <property type="entry name" value="Tail_sheath_structural"/>
</dbReference>
<dbReference type="AlphaFoldDB" id="A0A450VVD0"/>
<dbReference type="PANTHER" id="PTHR35861">
    <property type="match status" value="1"/>
</dbReference>
<reference evidence="1" key="1">
    <citation type="submission" date="2019-02" db="EMBL/GenBank/DDBJ databases">
        <authorList>
            <person name="Gruber-Vodicka R. H."/>
            <person name="Seah K. B. B."/>
        </authorList>
    </citation>
    <scope>NUCLEOTIDE SEQUENCE</scope>
    <source>
        <strain evidence="1">BECK_S313</strain>
    </source>
</reference>
<sequence>MATYKTPGVYVEEISTFPPSVAEVSTAIPAFIGHTEKGAPADGAEPVVKRIDTLLEYENIFGKAKSSEFTVTMAADRTNINTVTRATPDTATSLFYYHLSMYFKNGGVAAISCR</sequence>
<proteinExistence type="predicted"/>
<organism evidence="1">
    <name type="scientific">Candidatus Kentrum sp. LPFa</name>
    <dbReference type="NCBI Taxonomy" id="2126335"/>
    <lineage>
        <taxon>Bacteria</taxon>
        <taxon>Pseudomonadati</taxon>
        <taxon>Pseudomonadota</taxon>
        <taxon>Gammaproteobacteria</taxon>
        <taxon>Candidatus Kentrum</taxon>
    </lineage>
</organism>
<dbReference type="PANTHER" id="PTHR35861:SF1">
    <property type="entry name" value="PHAGE TAIL SHEATH PROTEIN"/>
    <property type="match status" value="1"/>
</dbReference>
<evidence type="ECO:0000313" key="1">
    <source>
        <dbReference type="EMBL" id="VFK08763.1"/>
    </source>
</evidence>
<protein>
    <submittedName>
        <fullName evidence="1">Uncharacterized protein</fullName>
    </submittedName>
</protein>
<gene>
    <name evidence="1" type="ORF">BECKLPF1236B_GA0070989_100423</name>
</gene>
<name>A0A450VVD0_9GAMM</name>
<dbReference type="EMBL" id="CAADFK010000004">
    <property type="protein sequence ID" value="VFK08763.1"/>
    <property type="molecule type" value="Genomic_DNA"/>
</dbReference>